<evidence type="ECO:0000313" key="3">
    <source>
        <dbReference type="Proteomes" id="UP001153636"/>
    </source>
</evidence>
<keyword evidence="3" id="KW-1185">Reference proteome</keyword>
<gene>
    <name evidence="2" type="ORF">PSYICH_LOCUS5302</name>
</gene>
<dbReference type="EMBL" id="OV651828">
    <property type="protein sequence ID" value="CAH1104310.1"/>
    <property type="molecule type" value="Genomic_DNA"/>
</dbReference>
<dbReference type="OrthoDB" id="6767122at2759"/>
<keyword evidence="1" id="KW-0175">Coiled coil</keyword>
<protein>
    <submittedName>
        <fullName evidence="2">Uncharacterized protein</fullName>
    </submittedName>
</protein>
<reference evidence="2" key="1">
    <citation type="submission" date="2022-01" db="EMBL/GenBank/DDBJ databases">
        <authorList>
            <person name="King R."/>
        </authorList>
    </citation>
    <scope>NUCLEOTIDE SEQUENCE</scope>
</reference>
<dbReference type="AlphaFoldDB" id="A0A9P0CQX8"/>
<sequence>MSEENITLKDVYILSKSVKQDLTEHIENLEITSQSLTTAIQIENQNLKEKVKSLEEENNILKVKLERQERKIELKERKGLVVALKEARNKNQNTKPNNRN</sequence>
<accession>A0A9P0CQX8</accession>
<name>A0A9P0CQX8_9CUCU</name>
<feature type="coiled-coil region" evidence="1">
    <location>
        <begin position="19"/>
        <end position="78"/>
    </location>
</feature>
<evidence type="ECO:0000313" key="2">
    <source>
        <dbReference type="EMBL" id="CAH1104310.1"/>
    </source>
</evidence>
<evidence type="ECO:0000256" key="1">
    <source>
        <dbReference type="SAM" id="Coils"/>
    </source>
</evidence>
<proteinExistence type="predicted"/>
<dbReference type="Proteomes" id="UP001153636">
    <property type="component" value="Chromosome 16"/>
</dbReference>
<organism evidence="2 3">
    <name type="scientific">Psylliodes chrysocephalus</name>
    <dbReference type="NCBI Taxonomy" id="3402493"/>
    <lineage>
        <taxon>Eukaryota</taxon>
        <taxon>Metazoa</taxon>
        <taxon>Ecdysozoa</taxon>
        <taxon>Arthropoda</taxon>
        <taxon>Hexapoda</taxon>
        <taxon>Insecta</taxon>
        <taxon>Pterygota</taxon>
        <taxon>Neoptera</taxon>
        <taxon>Endopterygota</taxon>
        <taxon>Coleoptera</taxon>
        <taxon>Polyphaga</taxon>
        <taxon>Cucujiformia</taxon>
        <taxon>Chrysomeloidea</taxon>
        <taxon>Chrysomelidae</taxon>
        <taxon>Galerucinae</taxon>
        <taxon>Alticini</taxon>
        <taxon>Psylliodes</taxon>
    </lineage>
</organism>